<organism evidence="4 5">
    <name type="scientific">Diatrype stigma</name>
    <dbReference type="NCBI Taxonomy" id="117547"/>
    <lineage>
        <taxon>Eukaryota</taxon>
        <taxon>Fungi</taxon>
        <taxon>Dikarya</taxon>
        <taxon>Ascomycota</taxon>
        <taxon>Pezizomycotina</taxon>
        <taxon>Sordariomycetes</taxon>
        <taxon>Xylariomycetidae</taxon>
        <taxon>Xylariales</taxon>
        <taxon>Diatrypaceae</taxon>
        <taxon>Diatrype</taxon>
    </lineage>
</organism>
<keyword evidence="5" id="KW-1185">Reference proteome</keyword>
<dbReference type="PANTHER" id="PTHR28554">
    <property type="entry name" value="39S RIBOSOMAL PROTEIN L45, MITOCHONDRIAL"/>
    <property type="match status" value="1"/>
</dbReference>
<dbReference type="InterPro" id="IPR051975">
    <property type="entry name" value="mtLSU_mL45"/>
</dbReference>
<dbReference type="EMBL" id="JAKJXP020000064">
    <property type="protein sequence ID" value="KAK7750447.1"/>
    <property type="molecule type" value="Genomic_DNA"/>
</dbReference>
<dbReference type="Proteomes" id="UP001320420">
    <property type="component" value="Unassembled WGS sequence"/>
</dbReference>
<comment type="subcellular location">
    <subcellularLocation>
        <location evidence="1">Mitochondrion</location>
    </subcellularLocation>
</comment>
<protein>
    <recommendedName>
        <fullName evidence="6">Tim44-like domain-containing protein</fullName>
    </recommendedName>
</protein>
<comment type="caution">
    <text evidence="4">The sequence shown here is derived from an EMBL/GenBank/DDBJ whole genome shotgun (WGS) entry which is preliminary data.</text>
</comment>
<evidence type="ECO:0000313" key="4">
    <source>
        <dbReference type="EMBL" id="KAK7750447.1"/>
    </source>
</evidence>
<reference evidence="4 5" key="1">
    <citation type="submission" date="2024-02" db="EMBL/GenBank/DDBJ databases">
        <title>De novo assembly and annotation of 12 fungi associated with fruit tree decline syndrome in Ontario, Canada.</title>
        <authorList>
            <person name="Sulman M."/>
            <person name="Ellouze W."/>
            <person name="Ilyukhin E."/>
        </authorList>
    </citation>
    <scope>NUCLEOTIDE SEQUENCE [LARGE SCALE GENOMIC DNA]</scope>
    <source>
        <strain evidence="4 5">M11/M66-122</strain>
    </source>
</reference>
<name>A0AAN9UPE5_9PEZI</name>
<dbReference type="PANTHER" id="PTHR28554:SF1">
    <property type="entry name" value="LARGE RIBOSOMAL SUBUNIT PROTEIN ML45"/>
    <property type="match status" value="1"/>
</dbReference>
<evidence type="ECO:0008006" key="6">
    <source>
        <dbReference type="Google" id="ProtNLM"/>
    </source>
</evidence>
<sequence>MSANSAYRTLVAPPIWRYPRQPSKFFKMLYLNAKVKMETLVVMLAFKFNSCPRPFRSLPIFKAHRASAIPTAKALHARMSEALAAGDKETLRAICIPEMFRSLAHVIDNRGPNIRAEWEVLSYDRSWYYPRLADWRVMMIPIPNRPARNVKQAVVSISSVQRIARYDLSRGGAKIEGSERVRHLLEHIVLQAEIDDKTWEHGPWRIWGTLPEDTLESFLKQEADIRAVS</sequence>
<evidence type="ECO:0000313" key="5">
    <source>
        <dbReference type="Proteomes" id="UP001320420"/>
    </source>
</evidence>
<dbReference type="InterPro" id="IPR032710">
    <property type="entry name" value="NTF2-like_dom_sf"/>
</dbReference>
<dbReference type="SUPFAM" id="SSF54427">
    <property type="entry name" value="NTF2-like"/>
    <property type="match status" value="1"/>
</dbReference>
<keyword evidence="2" id="KW-0809">Transit peptide</keyword>
<accession>A0AAN9UPE5</accession>
<evidence type="ECO:0000256" key="2">
    <source>
        <dbReference type="ARBA" id="ARBA00022946"/>
    </source>
</evidence>
<dbReference type="GO" id="GO:0005739">
    <property type="term" value="C:mitochondrion"/>
    <property type="evidence" value="ECO:0007669"/>
    <property type="project" value="UniProtKB-SubCell"/>
</dbReference>
<dbReference type="Gene3D" id="3.10.450.240">
    <property type="match status" value="1"/>
</dbReference>
<evidence type="ECO:0000256" key="1">
    <source>
        <dbReference type="ARBA" id="ARBA00004173"/>
    </source>
</evidence>
<keyword evidence="3" id="KW-0496">Mitochondrion</keyword>
<proteinExistence type="predicted"/>
<dbReference type="AlphaFoldDB" id="A0AAN9UPE5"/>
<gene>
    <name evidence="4" type="ORF">SLS62_007636</name>
</gene>
<evidence type="ECO:0000256" key="3">
    <source>
        <dbReference type="ARBA" id="ARBA00023128"/>
    </source>
</evidence>